<dbReference type="EMBL" id="JHEG02000048">
    <property type="protein sequence ID" value="KIE10115.1"/>
    <property type="molecule type" value="Genomic_DNA"/>
</dbReference>
<dbReference type="Pfam" id="PF13924">
    <property type="entry name" value="Lipocalin_5"/>
    <property type="match status" value="1"/>
</dbReference>
<dbReference type="AlphaFoldDB" id="A0A0C1RCZ1"/>
<gene>
    <name evidence="2" type="ORF">DA73_0215865</name>
</gene>
<comment type="caution">
    <text evidence="2">The sequence shown here is derived from an EMBL/GenBank/DDBJ whole genome shotgun (WGS) entry which is preliminary data.</text>
</comment>
<organism evidence="2">
    <name type="scientific">Tolypothrix bouteillei VB521301</name>
    <dbReference type="NCBI Taxonomy" id="1479485"/>
    <lineage>
        <taxon>Bacteria</taxon>
        <taxon>Bacillati</taxon>
        <taxon>Cyanobacteriota</taxon>
        <taxon>Cyanophyceae</taxon>
        <taxon>Nostocales</taxon>
        <taxon>Tolypothrichaceae</taxon>
        <taxon>Tolypothrix</taxon>
    </lineage>
</organism>
<accession>A0A0C1RCZ1</accession>
<dbReference type="STRING" id="1479485.DA73_0215865"/>
<name>A0A0C1RCZ1_9CYAN</name>
<reference evidence="2" key="1">
    <citation type="journal article" date="2015" name="Genome Announc.">
        <title>Draft Genome Sequence of Tolypothrix boutellei Strain VB521301.</title>
        <authorList>
            <person name="Chandrababunaidu M.M."/>
            <person name="Singh D."/>
            <person name="Sen D."/>
            <person name="Bhan S."/>
            <person name="Das S."/>
            <person name="Gupta A."/>
            <person name="Adhikary S.P."/>
            <person name="Tripathy S."/>
        </authorList>
    </citation>
    <scope>NUCLEOTIDE SEQUENCE</scope>
    <source>
        <strain evidence="2">VB521301</strain>
    </source>
</reference>
<proteinExistence type="predicted"/>
<feature type="domain" description="Lipocalin-like" evidence="1">
    <location>
        <begin position="18"/>
        <end position="158"/>
    </location>
</feature>
<protein>
    <recommendedName>
        <fullName evidence="1">Lipocalin-like domain-containing protein</fullName>
    </recommendedName>
</protein>
<dbReference type="InterPro" id="IPR024311">
    <property type="entry name" value="Lipocalin-like"/>
</dbReference>
<sequence length="161" mass="17712">MLLDLELLMSAESNPLLGTWKLISITATYPDGTSNSEAYGENPRGYITYTDGGRMMVLFSTSDRKPFSRDILTPLAVDLDLVSVEERAQAFSTFNAYAGTYTLNGNTVTHDIEVASIPNRVGKDLVRTFTVNGNQVTLKTQPIISNGTLTSLELVWERLEA</sequence>
<evidence type="ECO:0000259" key="1">
    <source>
        <dbReference type="Pfam" id="PF13924"/>
    </source>
</evidence>
<evidence type="ECO:0000313" key="2">
    <source>
        <dbReference type="EMBL" id="KIE10115.1"/>
    </source>
</evidence>